<evidence type="ECO:0000313" key="4">
    <source>
        <dbReference type="Proteomes" id="UP000095284"/>
    </source>
</evidence>
<evidence type="ECO:0000313" key="6">
    <source>
        <dbReference type="WBParaSite" id="BXY_0068300.1"/>
    </source>
</evidence>
<name>A0A1I7RJ01_BURXY</name>
<feature type="signal peptide" evidence="1">
    <location>
        <begin position="1"/>
        <end position="19"/>
    </location>
</feature>
<keyword evidence="1" id="KW-0732">Signal</keyword>
<dbReference type="EMBL" id="CAJFDI010000004">
    <property type="protein sequence ID" value="CAD5228597.1"/>
    <property type="molecule type" value="Genomic_DNA"/>
</dbReference>
<proteinExistence type="predicted"/>
<keyword evidence="5" id="KW-1185">Reference proteome</keyword>
<organism evidence="4 6">
    <name type="scientific">Bursaphelenchus xylophilus</name>
    <name type="common">Pinewood nematode worm</name>
    <name type="synonym">Aphelenchoides xylophilus</name>
    <dbReference type="NCBI Taxonomy" id="6326"/>
    <lineage>
        <taxon>Eukaryota</taxon>
        <taxon>Metazoa</taxon>
        <taxon>Ecdysozoa</taxon>
        <taxon>Nematoda</taxon>
        <taxon>Chromadorea</taxon>
        <taxon>Rhabditida</taxon>
        <taxon>Tylenchina</taxon>
        <taxon>Tylenchomorpha</taxon>
        <taxon>Aphelenchoidea</taxon>
        <taxon>Aphelenchoididae</taxon>
        <taxon>Bursaphelenchus</taxon>
    </lineage>
</organism>
<gene>
    <name evidence="2" type="ORF">BXYJ_LOCUS10524</name>
</gene>
<evidence type="ECO:0000256" key="1">
    <source>
        <dbReference type="SAM" id="SignalP"/>
    </source>
</evidence>
<dbReference type="Proteomes" id="UP000095284">
    <property type="component" value="Unplaced"/>
</dbReference>
<dbReference type="Proteomes" id="UP000582659">
    <property type="component" value="Unassembled WGS sequence"/>
</dbReference>
<dbReference type="WBParaSite" id="BXY_0068300.1">
    <property type="protein sequence ID" value="BXY_0068300.1"/>
    <property type="gene ID" value="BXY_0068300"/>
</dbReference>
<evidence type="ECO:0000313" key="5">
    <source>
        <dbReference type="Proteomes" id="UP000659654"/>
    </source>
</evidence>
<evidence type="ECO:0000313" key="2">
    <source>
        <dbReference type="EMBL" id="CAD5228597.1"/>
    </source>
</evidence>
<evidence type="ECO:0000313" key="3">
    <source>
        <dbReference type="EMBL" id="CAG9119203.1"/>
    </source>
</evidence>
<reference evidence="6" key="1">
    <citation type="submission" date="2016-11" db="UniProtKB">
        <authorList>
            <consortium name="WormBaseParasite"/>
        </authorList>
    </citation>
    <scope>IDENTIFICATION</scope>
</reference>
<dbReference type="Proteomes" id="UP000659654">
    <property type="component" value="Unassembled WGS sequence"/>
</dbReference>
<dbReference type="AlphaFoldDB" id="A0A1I7RJ01"/>
<sequence>MSNIIYLAVFAMVAALASAQYIDPLLVPPPVIPPVAPILPPVDPILPVDPIVQPYGTGLGYGRAGRIIAAERAIEDAAILNAEASALV</sequence>
<dbReference type="EMBL" id="CAJFCV020000004">
    <property type="protein sequence ID" value="CAG9119203.1"/>
    <property type="molecule type" value="Genomic_DNA"/>
</dbReference>
<protein>
    <submittedName>
        <fullName evidence="2">(pine wood nematode) hypothetical protein</fullName>
    </submittedName>
</protein>
<accession>A0A1I7RJ01</accession>
<feature type="chain" id="PRO_5035399420" evidence="1">
    <location>
        <begin position="20"/>
        <end position="88"/>
    </location>
</feature>
<reference evidence="3" key="2">
    <citation type="submission" date="2020-08" db="EMBL/GenBank/DDBJ databases">
        <authorList>
            <person name="Kikuchi T."/>
        </authorList>
    </citation>
    <scope>NUCLEOTIDE SEQUENCE</scope>
    <source>
        <strain evidence="2">Ka4C1</strain>
    </source>
</reference>